<dbReference type="AlphaFoldDB" id="A0A7W8NHI0"/>
<gene>
    <name evidence="2" type="ORF">HNQ08_003144</name>
</gene>
<dbReference type="RefSeq" id="WP_184133843.1">
    <property type="nucleotide sequence ID" value="NZ_JACHFL010000008.1"/>
</dbReference>
<evidence type="ECO:0000256" key="1">
    <source>
        <dbReference type="SAM" id="SignalP"/>
    </source>
</evidence>
<feature type="chain" id="PRO_5030774485" description="Lipoprotein" evidence="1">
    <location>
        <begin position="18"/>
        <end position="119"/>
    </location>
</feature>
<evidence type="ECO:0000313" key="2">
    <source>
        <dbReference type="EMBL" id="MBB5364037.1"/>
    </source>
</evidence>
<sequence>MFLLPLLLAACAPAVQTNPITTASRTYAASCPAVLDALTAVAIRTQPSGAVGVGSWSLLGLVSRTESTATYSSQSMNQFATTVQATCTGEATLTLDSAGQTPPLLNALNSTLLDGVKLP</sequence>
<organism evidence="2 3">
    <name type="scientific">Deinococcus humi</name>
    <dbReference type="NCBI Taxonomy" id="662880"/>
    <lineage>
        <taxon>Bacteria</taxon>
        <taxon>Thermotogati</taxon>
        <taxon>Deinococcota</taxon>
        <taxon>Deinococci</taxon>
        <taxon>Deinococcales</taxon>
        <taxon>Deinococcaceae</taxon>
        <taxon>Deinococcus</taxon>
    </lineage>
</organism>
<keyword evidence="3" id="KW-1185">Reference proteome</keyword>
<reference evidence="2 3" key="1">
    <citation type="submission" date="2020-08" db="EMBL/GenBank/DDBJ databases">
        <title>Genomic Encyclopedia of Type Strains, Phase IV (KMG-IV): sequencing the most valuable type-strain genomes for metagenomic binning, comparative biology and taxonomic classification.</title>
        <authorList>
            <person name="Goeker M."/>
        </authorList>
    </citation>
    <scope>NUCLEOTIDE SEQUENCE [LARGE SCALE GENOMIC DNA]</scope>
    <source>
        <strain evidence="2 3">DSM 27939</strain>
    </source>
</reference>
<dbReference type="Proteomes" id="UP000552709">
    <property type="component" value="Unassembled WGS sequence"/>
</dbReference>
<accession>A0A7W8NHI0</accession>
<proteinExistence type="predicted"/>
<dbReference type="EMBL" id="JACHFL010000008">
    <property type="protein sequence ID" value="MBB5364037.1"/>
    <property type="molecule type" value="Genomic_DNA"/>
</dbReference>
<keyword evidence="1" id="KW-0732">Signal</keyword>
<protein>
    <recommendedName>
        <fullName evidence="4">Lipoprotein</fullName>
    </recommendedName>
</protein>
<evidence type="ECO:0000313" key="3">
    <source>
        <dbReference type="Proteomes" id="UP000552709"/>
    </source>
</evidence>
<comment type="caution">
    <text evidence="2">The sequence shown here is derived from an EMBL/GenBank/DDBJ whole genome shotgun (WGS) entry which is preliminary data.</text>
</comment>
<evidence type="ECO:0008006" key="4">
    <source>
        <dbReference type="Google" id="ProtNLM"/>
    </source>
</evidence>
<feature type="signal peptide" evidence="1">
    <location>
        <begin position="1"/>
        <end position="17"/>
    </location>
</feature>
<name>A0A7W8NHI0_9DEIO</name>